<dbReference type="OrthoDB" id="397265at2759"/>
<dbReference type="PANTHER" id="PTHR15744:SF0">
    <property type="entry name" value="KH HOMOLOGY DOMAIN-CONTAINING PROTEIN 4"/>
    <property type="match status" value="1"/>
</dbReference>
<evidence type="ECO:0000313" key="3">
    <source>
        <dbReference type="EMBL" id="CAB4038903.1"/>
    </source>
</evidence>
<keyword evidence="4" id="KW-1185">Reference proteome</keyword>
<organism evidence="3 4">
    <name type="scientific">Paramuricea clavata</name>
    <name type="common">Red gorgonian</name>
    <name type="synonym">Violescent sea-whip</name>
    <dbReference type="NCBI Taxonomy" id="317549"/>
    <lineage>
        <taxon>Eukaryota</taxon>
        <taxon>Metazoa</taxon>
        <taxon>Cnidaria</taxon>
        <taxon>Anthozoa</taxon>
        <taxon>Octocorallia</taxon>
        <taxon>Malacalcyonacea</taxon>
        <taxon>Plexauridae</taxon>
        <taxon>Paramuricea</taxon>
    </lineage>
</organism>
<sequence>MAAARDQNGRKRASKWDTPTQSTGSATEAAHEAARKLNAMLAAKGKLTTNSTPPLLPPKPKSTTGTSSGSASTSSLLNEEVEINDSPRRLLLCQSNVQYEINKYSGAAVSTKGQYIAPSEKGNYMTGQKPLYLFIQAPSRDK</sequence>
<dbReference type="PANTHER" id="PTHR15744">
    <property type="entry name" value="BLOM7"/>
    <property type="match status" value="1"/>
</dbReference>
<evidence type="ECO:0000256" key="1">
    <source>
        <dbReference type="SAM" id="MobiDB-lite"/>
    </source>
</evidence>
<dbReference type="Proteomes" id="UP001152795">
    <property type="component" value="Unassembled WGS sequence"/>
</dbReference>
<proteinExistence type="predicted"/>
<gene>
    <name evidence="3" type="ORF">PACLA_8A014733</name>
</gene>
<dbReference type="Pfam" id="PF23469">
    <property type="entry name" value="KH_12"/>
    <property type="match status" value="1"/>
</dbReference>
<feature type="domain" description="ATP-dependent RNA helicase PRP5/DDX46/KHDC4 KH" evidence="2">
    <location>
        <begin position="79"/>
        <end position="137"/>
    </location>
</feature>
<feature type="compositionally biased region" description="Polar residues" evidence="1">
    <location>
        <begin position="17"/>
        <end position="26"/>
    </location>
</feature>
<feature type="non-terminal residue" evidence="3">
    <location>
        <position position="142"/>
    </location>
</feature>
<dbReference type="GO" id="GO:0005634">
    <property type="term" value="C:nucleus"/>
    <property type="evidence" value="ECO:0007669"/>
    <property type="project" value="InterPro"/>
</dbReference>
<feature type="compositionally biased region" description="Low complexity" evidence="1">
    <location>
        <begin position="61"/>
        <end position="78"/>
    </location>
</feature>
<comment type="caution">
    <text evidence="3">The sequence shown here is derived from an EMBL/GenBank/DDBJ whole genome shotgun (WGS) entry which is preliminary data.</text>
</comment>
<name>A0A6S7LM83_PARCT</name>
<evidence type="ECO:0000313" key="4">
    <source>
        <dbReference type="Proteomes" id="UP001152795"/>
    </source>
</evidence>
<evidence type="ECO:0000259" key="2">
    <source>
        <dbReference type="Pfam" id="PF23469"/>
    </source>
</evidence>
<dbReference type="InterPro" id="IPR056149">
    <property type="entry name" value="PRP5/DDX46/KHDC4_KH"/>
</dbReference>
<dbReference type="AlphaFoldDB" id="A0A6S7LM83"/>
<dbReference type="InterPro" id="IPR031121">
    <property type="entry name" value="RIK/BLOM7"/>
</dbReference>
<reference evidence="3" key="1">
    <citation type="submission" date="2020-04" db="EMBL/GenBank/DDBJ databases">
        <authorList>
            <person name="Alioto T."/>
            <person name="Alioto T."/>
            <person name="Gomez Garrido J."/>
        </authorList>
    </citation>
    <scope>NUCLEOTIDE SEQUENCE</scope>
    <source>
        <strain evidence="3">A484AB</strain>
    </source>
</reference>
<accession>A0A6S7LM83</accession>
<protein>
    <recommendedName>
        <fullName evidence="2">ATP-dependent RNA helicase PRP5/DDX46/KHDC4 KH domain-containing protein</fullName>
    </recommendedName>
</protein>
<dbReference type="EMBL" id="CACRXK020024729">
    <property type="protein sequence ID" value="CAB4038903.1"/>
    <property type="molecule type" value="Genomic_DNA"/>
</dbReference>
<dbReference type="GO" id="GO:0003723">
    <property type="term" value="F:RNA binding"/>
    <property type="evidence" value="ECO:0007669"/>
    <property type="project" value="InterPro"/>
</dbReference>
<feature type="region of interest" description="Disordered" evidence="1">
    <location>
        <begin position="1"/>
        <end position="81"/>
    </location>
</feature>